<keyword evidence="6 11" id="KW-0418">Kinase</keyword>
<keyword evidence="8" id="KW-0902">Two-component regulatory system</keyword>
<dbReference type="SUPFAM" id="SSF55785">
    <property type="entry name" value="PYP-like sensor domain (PAS domain)"/>
    <property type="match status" value="1"/>
</dbReference>
<dbReference type="InterPro" id="IPR036890">
    <property type="entry name" value="HATPase_C_sf"/>
</dbReference>
<dbReference type="SMART" id="SM00388">
    <property type="entry name" value="HisKA"/>
    <property type="match status" value="1"/>
</dbReference>
<dbReference type="EC" id="2.7.13.3" evidence="2"/>
<evidence type="ECO:0000313" key="11">
    <source>
        <dbReference type="EMBL" id="ADW18152.1"/>
    </source>
</evidence>
<dbReference type="SMART" id="SM00387">
    <property type="entry name" value="HATPase_c"/>
    <property type="match status" value="1"/>
</dbReference>
<evidence type="ECO:0000259" key="10">
    <source>
        <dbReference type="PROSITE" id="PS50109"/>
    </source>
</evidence>
<dbReference type="RefSeq" id="WP_015724692.1">
    <property type="nucleotide sequence ID" value="NC_014972.1"/>
</dbReference>
<evidence type="ECO:0000256" key="8">
    <source>
        <dbReference type="ARBA" id="ARBA00023012"/>
    </source>
</evidence>
<keyword evidence="9" id="KW-0175">Coiled coil</keyword>
<dbReference type="InterPro" id="IPR003594">
    <property type="entry name" value="HATPase_dom"/>
</dbReference>
<dbReference type="InterPro" id="IPR036097">
    <property type="entry name" value="HisK_dim/P_sf"/>
</dbReference>
<dbReference type="InterPro" id="IPR004358">
    <property type="entry name" value="Sig_transdc_His_kin-like_C"/>
</dbReference>
<dbReference type="InterPro" id="IPR005467">
    <property type="entry name" value="His_kinase_dom"/>
</dbReference>
<evidence type="ECO:0000256" key="6">
    <source>
        <dbReference type="ARBA" id="ARBA00022777"/>
    </source>
</evidence>
<gene>
    <name evidence="11" type="ordered locus">Despr_2004</name>
</gene>
<accession>A0A7U3YMJ6</accession>
<dbReference type="CDD" id="cd00082">
    <property type="entry name" value="HisKA"/>
    <property type="match status" value="1"/>
</dbReference>
<evidence type="ECO:0000256" key="7">
    <source>
        <dbReference type="ARBA" id="ARBA00022840"/>
    </source>
</evidence>
<protein>
    <recommendedName>
        <fullName evidence="2">histidine kinase</fullName>
        <ecNumber evidence="2">2.7.13.3</ecNumber>
    </recommendedName>
</protein>
<dbReference type="GO" id="GO:0005524">
    <property type="term" value="F:ATP binding"/>
    <property type="evidence" value="ECO:0007669"/>
    <property type="project" value="UniProtKB-KW"/>
</dbReference>
<dbReference type="PROSITE" id="PS50109">
    <property type="entry name" value="HIS_KIN"/>
    <property type="match status" value="1"/>
</dbReference>
<dbReference type="Pfam" id="PF02518">
    <property type="entry name" value="HATPase_c"/>
    <property type="match status" value="1"/>
</dbReference>
<evidence type="ECO:0000313" key="12">
    <source>
        <dbReference type="Proteomes" id="UP000006365"/>
    </source>
</evidence>
<evidence type="ECO:0000256" key="5">
    <source>
        <dbReference type="ARBA" id="ARBA00022741"/>
    </source>
</evidence>
<dbReference type="EMBL" id="CP002364">
    <property type="protein sequence ID" value="ADW18152.1"/>
    <property type="molecule type" value="Genomic_DNA"/>
</dbReference>
<dbReference type="Pfam" id="PF00512">
    <property type="entry name" value="HisKA"/>
    <property type="match status" value="1"/>
</dbReference>
<dbReference type="PANTHER" id="PTHR43065">
    <property type="entry name" value="SENSOR HISTIDINE KINASE"/>
    <property type="match status" value="1"/>
</dbReference>
<dbReference type="Pfam" id="PF08448">
    <property type="entry name" value="PAS_4"/>
    <property type="match status" value="1"/>
</dbReference>
<dbReference type="Gene3D" id="1.10.287.130">
    <property type="match status" value="1"/>
</dbReference>
<dbReference type="GO" id="GO:0000155">
    <property type="term" value="F:phosphorelay sensor kinase activity"/>
    <property type="evidence" value="ECO:0007669"/>
    <property type="project" value="InterPro"/>
</dbReference>
<keyword evidence="4" id="KW-0808">Transferase</keyword>
<dbReference type="SUPFAM" id="SSF47384">
    <property type="entry name" value="Homodimeric domain of signal transducing histidine kinase"/>
    <property type="match status" value="1"/>
</dbReference>
<dbReference type="InterPro" id="IPR003661">
    <property type="entry name" value="HisK_dim/P_dom"/>
</dbReference>
<feature type="domain" description="Histidine kinase" evidence="10">
    <location>
        <begin position="176"/>
        <end position="396"/>
    </location>
</feature>
<keyword evidence="5" id="KW-0547">Nucleotide-binding</keyword>
<keyword evidence="12" id="KW-1185">Reference proteome</keyword>
<dbReference type="AlphaFoldDB" id="A0A7U3YMJ6"/>
<dbReference type="PANTHER" id="PTHR43065:SF10">
    <property type="entry name" value="PEROXIDE STRESS-ACTIVATED HISTIDINE KINASE MAK3"/>
    <property type="match status" value="1"/>
</dbReference>
<dbReference type="SUPFAM" id="SSF55874">
    <property type="entry name" value="ATPase domain of HSP90 chaperone/DNA topoisomerase II/histidine kinase"/>
    <property type="match status" value="1"/>
</dbReference>
<name>A0A7U3YMJ6_DESPD</name>
<evidence type="ECO:0000256" key="9">
    <source>
        <dbReference type="SAM" id="Coils"/>
    </source>
</evidence>
<dbReference type="InterPro" id="IPR035965">
    <property type="entry name" value="PAS-like_dom_sf"/>
</dbReference>
<evidence type="ECO:0000256" key="3">
    <source>
        <dbReference type="ARBA" id="ARBA00022553"/>
    </source>
</evidence>
<dbReference type="PRINTS" id="PR00344">
    <property type="entry name" value="BCTRLSENSOR"/>
</dbReference>
<dbReference type="KEGG" id="dpr:Despr_2004"/>
<dbReference type="Gene3D" id="3.30.450.20">
    <property type="entry name" value="PAS domain"/>
    <property type="match status" value="1"/>
</dbReference>
<sequence length="407" mass="45737">MPHYTTLEDLVGIEHCKLGFYQELQQKVEQLKGSNLELEKKRKEIQALLDGITDLMVVLAEDLSIQRVNHVFTDWFPGIDPIGRFCYEIFRGQQGRCEDCPALHALDRDEIVKDLCIYKVNDDFKHYEIIASPLKTSLTGERQVLLFKRDVTLEKEFQAQFYQAEKMATVGALAAGVAHEINNPLTAINGFAQGLKRRISRLQGKIDDDLFCDFKEYTETIIKECLRCRDIVQTLLTFSRPTASSRGHVNINQCVTDTLFILKHHFKEQHDLTVKTELQEDLPAILGDESQLKQVIINLLTNALDATSNGGLIQIKTYSDETAGVTLVIEDSGCGIPLELQDKLFEPFFTTKPVGKGIGIGLSTCYSIVKNHNGEINVTSVVGTGSAFRVSLPGINEEWTKKDTPSW</sequence>
<dbReference type="InterPro" id="IPR013656">
    <property type="entry name" value="PAS_4"/>
</dbReference>
<evidence type="ECO:0000256" key="4">
    <source>
        <dbReference type="ARBA" id="ARBA00022679"/>
    </source>
</evidence>
<evidence type="ECO:0000256" key="1">
    <source>
        <dbReference type="ARBA" id="ARBA00000085"/>
    </source>
</evidence>
<comment type="catalytic activity">
    <reaction evidence="1">
        <text>ATP + protein L-histidine = ADP + protein N-phospho-L-histidine.</text>
        <dbReference type="EC" id="2.7.13.3"/>
    </reaction>
</comment>
<feature type="coiled-coil region" evidence="9">
    <location>
        <begin position="21"/>
        <end position="48"/>
    </location>
</feature>
<keyword evidence="7" id="KW-0067">ATP-binding</keyword>
<dbReference type="Proteomes" id="UP000006365">
    <property type="component" value="Chromosome"/>
</dbReference>
<reference evidence="11 12" key="1">
    <citation type="journal article" date="2011" name="Stand. Genomic Sci.">
        <title>Complete genome sequence of Desulfobulbus propionicus type strain (1pr3).</title>
        <authorList>
            <person name="Pagani I."/>
            <person name="Lapidus A."/>
            <person name="Nolan M."/>
            <person name="Lucas S."/>
            <person name="Hammon N."/>
            <person name="Deshpande S."/>
            <person name="Cheng J.F."/>
            <person name="Chertkov O."/>
            <person name="Davenport K."/>
            <person name="Tapia R."/>
            <person name="Han C."/>
            <person name="Goodwin L."/>
            <person name="Pitluck S."/>
            <person name="Liolios K."/>
            <person name="Mavromatis K."/>
            <person name="Ivanova N."/>
            <person name="Mikhailova N."/>
            <person name="Pati A."/>
            <person name="Chen A."/>
            <person name="Palaniappan K."/>
            <person name="Land M."/>
            <person name="Hauser L."/>
            <person name="Chang Y.J."/>
            <person name="Jeffries C.D."/>
            <person name="Detter J.C."/>
            <person name="Brambilla E."/>
            <person name="Kannan K.P."/>
            <person name="Djao O.D."/>
            <person name="Rohde M."/>
            <person name="Pukall R."/>
            <person name="Spring S."/>
            <person name="Goker M."/>
            <person name="Sikorski J."/>
            <person name="Woyke T."/>
            <person name="Bristow J."/>
            <person name="Eisen J.A."/>
            <person name="Markowitz V."/>
            <person name="Hugenholtz P."/>
            <person name="Kyrpides N.C."/>
            <person name="Klenk H.P."/>
        </authorList>
    </citation>
    <scope>NUCLEOTIDE SEQUENCE [LARGE SCALE GENOMIC DNA]</scope>
    <source>
        <strain evidence="12">ATCC 33891 / DSM 2032 / 1pr3</strain>
    </source>
</reference>
<proteinExistence type="predicted"/>
<dbReference type="Gene3D" id="3.30.565.10">
    <property type="entry name" value="Histidine kinase-like ATPase, C-terminal domain"/>
    <property type="match status" value="1"/>
</dbReference>
<keyword evidence="3" id="KW-0597">Phosphoprotein</keyword>
<evidence type="ECO:0000256" key="2">
    <source>
        <dbReference type="ARBA" id="ARBA00012438"/>
    </source>
</evidence>
<organism evidence="11 12">
    <name type="scientific">Desulfobulbus propionicus (strain ATCC 33891 / DSM 2032 / VKM B-1956 / 1pr3)</name>
    <dbReference type="NCBI Taxonomy" id="577650"/>
    <lineage>
        <taxon>Bacteria</taxon>
        <taxon>Pseudomonadati</taxon>
        <taxon>Thermodesulfobacteriota</taxon>
        <taxon>Desulfobulbia</taxon>
        <taxon>Desulfobulbales</taxon>
        <taxon>Desulfobulbaceae</taxon>
        <taxon>Desulfobulbus</taxon>
    </lineage>
</organism>